<gene>
    <name evidence="4" type="ORF">KOF26_05860</name>
</gene>
<evidence type="ECO:0000256" key="2">
    <source>
        <dbReference type="SAM" id="SignalP"/>
    </source>
</evidence>
<keyword evidence="1" id="KW-0479">Metal-binding</keyword>
<evidence type="ECO:0000313" key="4">
    <source>
        <dbReference type="EMBL" id="MBU3077389.1"/>
    </source>
</evidence>
<protein>
    <submittedName>
        <fullName evidence="4">Cupin domain-containing protein</fullName>
    </submittedName>
</protein>
<comment type="caution">
    <text evidence="4">The sequence shown here is derived from an EMBL/GenBank/DDBJ whole genome shotgun (WGS) entry which is preliminary data.</text>
</comment>
<organism evidence="4 5">
    <name type="scientific">Sphingomonas quercus</name>
    <dbReference type="NCBI Taxonomy" id="2842451"/>
    <lineage>
        <taxon>Bacteria</taxon>
        <taxon>Pseudomonadati</taxon>
        <taxon>Pseudomonadota</taxon>
        <taxon>Alphaproteobacteria</taxon>
        <taxon>Sphingomonadales</taxon>
        <taxon>Sphingomonadaceae</taxon>
        <taxon>Sphingomonas</taxon>
    </lineage>
</organism>
<evidence type="ECO:0000256" key="1">
    <source>
        <dbReference type="ARBA" id="ARBA00022723"/>
    </source>
</evidence>
<feature type="domain" description="Cupin type-2" evidence="3">
    <location>
        <begin position="74"/>
        <end position="140"/>
    </location>
</feature>
<evidence type="ECO:0000313" key="5">
    <source>
        <dbReference type="Proteomes" id="UP000776276"/>
    </source>
</evidence>
<dbReference type="RefSeq" id="WP_216321512.1">
    <property type="nucleotide sequence ID" value="NZ_JAHKRT010000002.1"/>
</dbReference>
<feature type="domain" description="Cupin type-2" evidence="3">
    <location>
        <begin position="212"/>
        <end position="261"/>
    </location>
</feature>
<dbReference type="PANTHER" id="PTHR35848">
    <property type="entry name" value="OXALATE-BINDING PROTEIN"/>
    <property type="match status" value="1"/>
</dbReference>
<dbReference type="InterPro" id="IPR051610">
    <property type="entry name" value="GPI/OXD"/>
</dbReference>
<accession>A0ABS6BGS6</accession>
<proteinExistence type="predicted"/>
<sequence length="299" mass="32255">MRKELLVFLACLPMLPAVAAAQVAKPLAERVGHADPARYRHSEAVHDGAGAMDFAPLLGASALSTNLLFVHRGVIQPHSGIGQHFHNQCEEMFVILDGEAEFTVDGRTSRLKGPAGVPDRMGHAHGIYNPTDKPLQWLNINVSMTKRYDAFNLKDTRVGAAIDPVPQFISYRLDKSLLKAVQGMNGGTGTVQYRRALDPSVFTTSWSYIDHLIVPPGASVGSVTQPDMSEVYYVISGDGSFTVGSETVAVKAGDAIPVDLDQARSIKGGQAPLEFLIVGVARDLAAKEAWTAARQEPRR</sequence>
<dbReference type="Proteomes" id="UP000776276">
    <property type="component" value="Unassembled WGS sequence"/>
</dbReference>
<evidence type="ECO:0000259" key="3">
    <source>
        <dbReference type="Pfam" id="PF07883"/>
    </source>
</evidence>
<reference evidence="4 5" key="1">
    <citation type="submission" date="2021-06" db="EMBL/GenBank/DDBJ databases">
        <title>Sphingomonas sp. XMGL2, whole genome shotgun sequencing project.</title>
        <authorList>
            <person name="Zhao G."/>
            <person name="Shen L."/>
        </authorList>
    </citation>
    <scope>NUCLEOTIDE SEQUENCE [LARGE SCALE GENOMIC DNA]</scope>
    <source>
        <strain evidence="4 5">XMGL2</strain>
    </source>
</reference>
<keyword evidence="5" id="KW-1185">Reference proteome</keyword>
<keyword evidence="2" id="KW-0732">Signal</keyword>
<dbReference type="EMBL" id="JAHKRT010000002">
    <property type="protein sequence ID" value="MBU3077389.1"/>
    <property type="molecule type" value="Genomic_DNA"/>
</dbReference>
<dbReference type="InterPro" id="IPR013096">
    <property type="entry name" value="Cupin_2"/>
</dbReference>
<feature type="chain" id="PRO_5046504006" evidence="2">
    <location>
        <begin position="20"/>
        <end position="299"/>
    </location>
</feature>
<name>A0ABS6BGS6_9SPHN</name>
<dbReference type="Pfam" id="PF07883">
    <property type="entry name" value="Cupin_2"/>
    <property type="match status" value="2"/>
</dbReference>
<dbReference type="PANTHER" id="PTHR35848:SF6">
    <property type="entry name" value="CUPIN TYPE-2 DOMAIN-CONTAINING PROTEIN"/>
    <property type="match status" value="1"/>
</dbReference>
<feature type="signal peptide" evidence="2">
    <location>
        <begin position="1"/>
        <end position="19"/>
    </location>
</feature>